<dbReference type="KEGG" id="tpal:117651249"/>
<feature type="transmembrane region" description="Helical" evidence="6">
    <location>
        <begin position="270"/>
        <end position="291"/>
    </location>
</feature>
<dbReference type="Pfam" id="PF02931">
    <property type="entry name" value="Neur_chan_LBD"/>
    <property type="match status" value="1"/>
</dbReference>
<feature type="domain" description="Neurotransmitter-gated ion-channel ligand-binding" evidence="7">
    <location>
        <begin position="64"/>
        <end position="239"/>
    </location>
</feature>
<name>A0A6P9A117_THRPL</name>
<gene>
    <name evidence="9" type="primary">LOC117651249</name>
</gene>
<evidence type="ECO:0000256" key="2">
    <source>
        <dbReference type="ARBA" id="ARBA00022692"/>
    </source>
</evidence>
<feature type="transmembrane region" description="Helical" evidence="6">
    <location>
        <begin position="329"/>
        <end position="355"/>
    </location>
</feature>
<evidence type="ECO:0000256" key="4">
    <source>
        <dbReference type="ARBA" id="ARBA00023136"/>
    </source>
</evidence>
<dbReference type="AlphaFoldDB" id="A0A6P9A117"/>
<dbReference type="SUPFAM" id="SSF90112">
    <property type="entry name" value="Neurotransmitter-gated ion-channel transmembrane pore"/>
    <property type="match status" value="1"/>
</dbReference>
<evidence type="ECO:0000313" key="9">
    <source>
        <dbReference type="RefSeq" id="XP_034250969.1"/>
    </source>
</evidence>
<keyword evidence="3 6" id="KW-1133">Transmembrane helix</keyword>
<evidence type="ECO:0000256" key="1">
    <source>
        <dbReference type="ARBA" id="ARBA00004141"/>
    </source>
</evidence>
<keyword evidence="8" id="KW-1185">Reference proteome</keyword>
<dbReference type="InterPro" id="IPR036734">
    <property type="entry name" value="Neur_chan_lig-bd_sf"/>
</dbReference>
<keyword evidence="2 6" id="KW-0812">Transmembrane</keyword>
<dbReference type="InterPro" id="IPR006201">
    <property type="entry name" value="Neur_channel"/>
</dbReference>
<dbReference type="CDD" id="cd18989">
    <property type="entry name" value="LGIC_ECD_cation"/>
    <property type="match status" value="1"/>
</dbReference>
<dbReference type="GeneID" id="117651249"/>
<accession>A0A6P9A117</accession>
<proteinExistence type="predicted"/>
<dbReference type="RefSeq" id="XP_034250969.1">
    <property type="nucleotide sequence ID" value="XM_034395078.1"/>
</dbReference>
<evidence type="ECO:0000313" key="8">
    <source>
        <dbReference type="Proteomes" id="UP000515158"/>
    </source>
</evidence>
<dbReference type="Gene3D" id="1.20.58.390">
    <property type="entry name" value="Neurotransmitter-gated ion-channel transmembrane domain"/>
    <property type="match status" value="1"/>
</dbReference>
<protein>
    <submittedName>
        <fullName evidence="9">Acetylcholine receptor subunit alpha-L1-like isoform X1</fullName>
    </submittedName>
</protein>
<sequence length="476" mass="52862">MGVALLCPPVLSGRTAQEASVRKMLSGKRVSVYSYCLIVSGGAEMLCEPDAYGEPPAASTARPRLRRDLLCQYDRQSAPRKFVNITTEVFVRRARVVHRTLEAEVLASLRWTDQFLTWDPAQYDGVQEVQISSNDIWIPPIVTYNTLPWFRDDDRPQADFWPVLCSVSSNGNVRCTSGTEMGGSCEVSSFYWPHVQADCSSFIGPDFRLHKDISVMSVNESGQTEMSYYIPGNDWIVTTLEKRNFAFGPDPFMATALIYRIKLHSRGVNISAALIGPAVVLSLMLLGSFILPIKSFTRLGLCCCSTFGTVLASSLLFEYLEPYEDPSPLVVTFYTGLLILSAIATFMVLLVNIVVPKSTKPPEAPRWLYSFQTWLFHAEVGKLCLKALALSAPEQRGELPGVDNGRSEDNEDPNSEEAASPVQMSAQRSPGPDRIWDFTASFLNRCVCIIFLLAFSVLGLYLAHAVTIYEDPEVIE</sequence>
<dbReference type="InterPro" id="IPR038050">
    <property type="entry name" value="Neuro_actylchol_rec"/>
</dbReference>
<evidence type="ECO:0000256" key="5">
    <source>
        <dbReference type="SAM" id="MobiDB-lite"/>
    </source>
</evidence>
<dbReference type="InterPro" id="IPR036719">
    <property type="entry name" value="Neuro-gated_channel_TM_sf"/>
</dbReference>
<organism evidence="9">
    <name type="scientific">Thrips palmi</name>
    <name type="common">Melon thrips</name>
    <dbReference type="NCBI Taxonomy" id="161013"/>
    <lineage>
        <taxon>Eukaryota</taxon>
        <taxon>Metazoa</taxon>
        <taxon>Ecdysozoa</taxon>
        <taxon>Arthropoda</taxon>
        <taxon>Hexapoda</taxon>
        <taxon>Insecta</taxon>
        <taxon>Pterygota</taxon>
        <taxon>Neoptera</taxon>
        <taxon>Paraneoptera</taxon>
        <taxon>Thysanoptera</taxon>
        <taxon>Terebrantia</taxon>
        <taxon>Thripoidea</taxon>
        <taxon>Thripidae</taxon>
        <taxon>Thrips</taxon>
    </lineage>
</organism>
<evidence type="ECO:0000256" key="6">
    <source>
        <dbReference type="SAM" id="Phobius"/>
    </source>
</evidence>
<dbReference type="GO" id="GO:0004888">
    <property type="term" value="F:transmembrane signaling receptor activity"/>
    <property type="evidence" value="ECO:0007669"/>
    <property type="project" value="InterPro"/>
</dbReference>
<dbReference type="SUPFAM" id="SSF63712">
    <property type="entry name" value="Nicotinic receptor ligand binding domain-like"/>
    <property type="match status" value="1"/>
</dbReference>
<dbReference type="PANTHER" id="PTHR18945">
    <property type="entry name" value="NEUROTRANSMITTER GATED ION CHANNEL"/>
    <property type="match status" value="1"/>
</dbReference>
<evidence type="ECO:0000259" key="7">
    <source>
        <dbReference type="Pfam" id="PF02931"/>
    </source>
</evidence>
<dbReference type="OrthoDB" id="410315at2759"/>
<evidence type="ECO:0000256" key="3">
    <source>
        <dbReference type="ARBA" id="ARBA00022989"/>
    </source>
</evidence>
<dbReference type="InParanoid" id="A0A6P9A117"/>
<comment type="subcellular location">
    <subcellularLocation>
        <location evidence="1">Membrane</location>
        <topology evidence="1">Multi-pass membrane protein</topology>
    </subcellularLocation>
</comment>
<dbReference type="InterPro" id="IPR006202">
    <property type="entry name" value="Neur_chan_lig-bd"/>
</dbReference>
<feature type="transmembrane region" description="Helical" evidence="6">
    <location>
        <begin position="442"/>
        <end position="463"/>
    </location>
</feature>
<reference evidence="9" key="1">
    <citation type="submission" date="2025-08" db="UniProtKB">
        <authorList>
            <consortium name="RefSeq"/>
        </authorList>
    </citation>
    <scope>IDENTIFICATION</scope>
    <source>
        <tissue evidence="9">Total insect</tissue>
    </source>
</reference>
<dbReference type="Gene3D" id="2.70.170.10">
    <property type="entry name" value="Neurotransmitter-gated ion-channel ligand-binding domain"/>
    <property type="match status" value="1"/>
</dbReference>
<feature type="region of interest" description="Disordered" evidence="5">
    <location>
        <begin position="396"/>
        <end position="429"/>
    </location>
</feature>
<dbReference type="GO" id="GO:0016020">
    <property type="term" value="C:membrane"/>
    <property type="evidence" value="ECO:0007669"/>
    <property type="project" value="UniProtKB-SubCell"/>
</dbReference>
<keyword evidence="4 6" id="KW-0472">Membrane</keyword>
<dbReference type="GO" id="GO:0005230">
    <property type="term" value="F:extracellular ligand-gated monoatomic ion channel activity"/>
    <property type="evidence" value="ECO:0007669"/>
    <property type="project" value="InterPro"/>
</dbReference>
<dbReference type="Proteomes" id="UP000515158">
    <property type="component" value="Unplaced"/>
</dbReference>
<feature type="transmembrane region" description="Helical" evidence="6">
    <location>
        <begin position="298"/>
        <end position="317"/>
    </location>
</feature>